<gene>
    <name evidence="2" type="ORF">C0169_07205</name>
</gene>
<dbReference type="Gene3D" id="3.30.200.20">
    <property type="entry name" value="Phosphorylase Kinase, domain 1"/>
    <property type="match status" value="1"/>
</dbReference>
<proteinExistence type="predicted"/>
<comment type="caution">
    <text evidence="2">The sequence shown here is derived from an EMBL/GenBank/DDBJ whole genome shotgun (WGS) entry which is preliminary data.</text>
</comment>
<evidence type="ECO:0000259" key="1">
    <source>
        <dbReference type="Pfam" id="PF01636"/>
    </source>
</evidence>
<accession>A0A2N7Q771</accession>
<dbReference type="Gene3D" id="3.90.1200.10">
    <property type="match status" value="1"/>
</dbReference>
<sequence>MKDLFKIYPHKIEPLRGDGSNRKFFRLYFKNSSLILVLPQEGTYGLKEAEAYYELGTFFYQNNIPVPKIELWDPKSGILLIEDLGNLKLCDVKDPFPFYYKTIEILTEIQKLSPTFPTNKTLDTAFYDFPFLWEREINYFFDWYLKNYRNLSLSSSFIEETFIWAKEKSNFLSKVVIHRDFQSKNLMLKNNKIFIIDFQGARIGPPSYDLASLLFDPYVNYFEDSEVLYSFLKYYLSFTNYPEDKFLEEFKFLSVVRLMQALAAYCKLSKMGKNWFKKYITVAEKRLFTLLKNFYPEFYKNLKIKKGELSPLSKS</sequence>
<dbReference type="EMBL" id="PNJD01000437">
    <property type="protein sequence ID" value="PMP93932.1"/>
    <property type="molecule type" value="Genomic_DNA"/>
</dbReference>
<dbReference type="InterPro" id="IPR002575">
    <property type="entry name" value="Aminoglycoside_PTrfase"/>
</dbReference>
<feature type="domain" description="Aminoglycoside phosphotransferase" evidence="1">
    <location>
        <begin position="12"/>
        <end position="243"/>
    </location>
</feature>
<evidence type="ECO:0000313" key="3">
    <source>
        <dbReference type="Proteomes" id="UP000235619"/>
    </source>
</evidence>
<dbReference type="Pfam" id="PF01636">
    <property type="entry name" value="APH"/>
    <property type="match status" value="1"/>
</dbReference>
<feature type="non-terminal residue" evidence="2">
    <location>
        <position position="315"/>
    </location>
</feature>
<dbReference type="InterPro" id="IPR011009">
    <property type="entry name" value="Kinase-like_dom_sf"/>
</dbReference>
<reference evidence="2 3" key="1">
    <citation type="submission" date="2018-01" db="EMBL/GenBank/DDBJ databases">
        <title>Metagenomic assembled genomes from two thermal pools in the Uzon Caldera, Kamchatka, Russia.</title>
        <authorList>
            <person name="Wilkins L."/>
            <person name="Ettinger C."/>
        </authorList>
    </citation>
    <scope>NUCLEOTIDE SEQUENCE [LARGE SCALE GENOMIC DNA]</scope>
    <source>
        <strain evidence="2">ARK-04</strain>
    </source>
</reference>
<dbReference type="SUPFAM" id="SSF56112">
    <property type="entry name" value="Protein kinase-like (PK-like)"/>
    <property type="match status" value="1"/>
</dbReference>
<name>A0A2N7Q771_9BACT</name>
<dbReference type="AlphaFoldDB" id="A0A2N7Q771"/>
<dbReference type="Proteomes" id="UP000235619">
    <property type="component" value="Unassembled WGS sequence"/>
</dbReference>
<organism evidence="2 3">
    <name type="scientific">Thermodesulfobacterium geofontis</name>
    <dbReference type="NCBI Taxonomy" id="1295609"/>
    <lineage>
        <taxon>Bacteria</taxon>
        <taxon>Pseudomonadati</taxon>
        <taxon>Thermodesulfobacteriota</taxon>
        <taxon>Thermodesulfobacteria</taxon>
        <taxon>Thermodesulfobacteriales</taxon>
        <taxon>Thermodesulfobacteriaceae</taxon>
        <taxon>Thermodesulfobacterium</taxon>
    </lineage>
</organism>
<protein>
    <recommendedName>
        <fullName evidence="1">Aminoglycoside phosphotransferase domain-containing protein</fullName>
    </recommendedName>
</protein>
<evidence type="ECO:0000313" key="2">
    <source>
        <dbReference type="EMBL" id="PMP93932.1"/>
    </source>
</evidence>